<evidence type="ECO:0000256" key="3">
    <source>
        <dbReference type="ARBA" id="ARBA00023163"/>
    </source>
</evidence>
<dbReference type="SMART" id="SM00530">
    <property type="entry name" value="HTH_XRE"/>
    <property type="match status" value="1"/>
</dbReference>
<dbReference type="SUPFAM" id="SSF47413">
    <property type="entry name" value="lambda repressor-like DNA-binding domains"/>
    <property type="match status" value="1"/>
</dbReference>
<protein>
    <submittedName>
        <fullName evidence="5">Putative transcriptional regulator</fullName>
    </submittedName>
</protein>
<evidence type="ECO:0000259" key="4">
    <source>
        <dbReference type="PROSITE" id="PS50943"/>
    </source>
</evidence>
<evidence type="ECO:0000256" key="1">
    <source>
        <dbReference type="ARBA" id="ARBA00023015"/>
    </source>
</evidence>
<dbReference type="PANTHER" id="PTHR36511:SF4">
    <property type="entry name" value="ANTITOXIN MQSA"/>
    <property type="match status" value="1"/>
</dbReference>
<comment type="caution">
    <text evidence="5">The sequence shown here is derived from an EMBL/GenBank/DDBJ whole genome shotgun (WGS) entry which is preliminary data.</text>
</comment>
<dbReference type="RefSeq" id="WP_108174235.1">
    <property type="nucleotide sequence ID" value="NZ_PZZL01000001.1"/>
</dbReference>
<evidence type="ECO:0000313" key="5">
    <source>
        <dbReference type="EMBL" id="PTM61791.1"/>
    </source>
</evidence>
<organism evidence="5 6">
    <name type="scientific">Phreatobacter oligotrophus</name>
    <dbReference type="NCBI Taxonomy" id="1122261"/>
    <lineage>
        <taxon>Bacteria</taxon>
        <taxon>Pseudomonadati</taxon>
        <taxon>Pseudomonadota</taxon>
        <taxon>Alphaproteobacteria</taxon>
        <taxon>Hyphomicrobiales</taxon>
        <taxon>Phreatobacteraceae</taxon>
        <taxon>Phreatobacter</taxon>
    </lineage>
</organism>
<dbReference type="OrthoDB" id="461984at2"/>
<dbReference type="Pfam" id="PF01381">
    <property type="entry name" value="HTH_3"/>
    <property type="match status" value="1"/>
</dbReference>
<dbReference type="PANTHER" id="PTHR36511">
    <property type="entry name" value="MERR FAMILY BACTERIAL REGULATORY PROTEIN"/>
    <property type="match status" value="1"/>
</dbReference>
<dbReference type="GO" id="GO:0003677">
    <property type="term" value="F:DNA binding"/>
    <property type="evidence" value="ECO:0007669"/>
    <property type="project" value="UniProtKB-KW"/>
</dbReference>
<sequence length="103" mass="11652">MGRFGETLIQSAREAEAIARGDLAPAREIPIEEIDVAAIRKRLNLSQDRFARRFGLSPATVRDWEQKRRRPDRIATALLRVIDHAPETVARALEDTPSPPLRD</sequence>
<evidence type="ECO:0000313" key="6">
    <source>
        <dbReference type="Proteomes" id="UP000241808"/>
    </source>
</evidence>
<keyword evidence="2" id="KW-0238">DNA-binding</keyword>
<dbReference type="AlphaFoldDB" id="A0A2T4ZIK0"/>
<keyword evidence="3" id="KW-0804">Transcription</keyword>
<dbReference type="InterPro" id="IPR010982">
    <property type="entry name" value="Lambda_DNA-bd_dom_sf"/>
</dbReference>
<dbReference type="Proteomes" id="UP000241808">
    <property type="component" value="Unassembled WGS sequence"/>
</dbReference>
<proteinExistence type="predicted"/>
<dbReference type="InterPro" id="IPR001387">
    <property type="entry name" value="Cro/C1-type_HTH"/>
</dbReference>
<keyword evidence="6" id="KW-1185">Reference proteome</keyword>
<dbReference type="EMBL" id="PZZL01000001">
    <property type="protein sequence ID" value="PTM61791.1"/>
    <property type="molecule type" value="Genomic_DNA"/>
</dbReference>
<feature type="domain" description="HTH cro/C1-type" evidence="4">
    <location>
        <begin position="36"/>
        <end position="72"/>
    </location>
</feature>
<dbReference type="InterPro" id="IPR052359">
    <property type="entry name" value="HTH-type_reg/antitoxin"/>
</dbReference>
<keyword evidence="1" id="KW-0805">Transcription regulation</keyword>
<dbReference type="PROSITE" id="PS50943">
    <property type="entry name" value="HTH_CROC1"/>
    <property type="match status" value="1"/>
</dbReference>
<dbReference type="Gene3D" id="1.10.260.40">
    <property type="entry name" value="lambda repressor-like DNA-binding domains"/>
    <property type="match status" value="1"/>
</dbReference>
<reference evidence="5 6" key="1">
    <citation type="submission" date="2018-04" db="EMBL/GenBank/DDBJ databases">
        <title>Genomic Encyclopedia of Archaeal and Bacterial Type Strains, Phase II (KMG-II): from individual species to whole genera.</title>
        <authorList>
            <person name="Goeker M."/>
        </authorList>
    </citation>
    <scope>NUCLEOTIDE SEQUENCE [LARGE SCALE GENOMIC DNA]</scope>
    <source>
        <strain evidence="5 6">DSM 25521</strain>
    </source>
</reference>
<name>A0A2T4ZIK0_9HYPH</name>
<gene>
    <name evidence="5" type="ORF">C8P69_101462</name>
</gene>
<dbReference type="CDD" id="cd00093">
    <property type="entry name" value="HTH_XRE"/>
    <property type="match status" value="1"/>
</dbReference>
<accession>A0A2T4ZIK0</accession>
<evidence type="ECO:0000256" key="2">
    <source>
        <dbReference type="ARBA" id="ARBA00023125"/>
    </source>
</evidence>